<accession>A0ABX0HSV0</accession>
<protein>
    <submittedName>
        <fullName evidence="2">PEP-CTERM sorting domain-containing protein</fullName>
    </submittedName>
</protein>
<organism evidence="2 3">
    <name type="scientific">Rubrivivax benzoatilyticus</name>
    <dbReference type="NCBI Taxonomy" id="316997"/>
    <lineage>
        <taxon>Bacteria</taxon>
        <taxon>Pseudomonadati</taxon>
        <taxon>Pseudomonadota</taxon>
        <taxon>Betaproteobacteria</taxon>
        <taxon>Burkholderiales</taxon>
        <taxon>Sphaerotilaceae</taxon>
        <taxon>Rubrivivax</taxon>
    </lineage>
</organism>
<dbReference type="NCBIfam" id="TIGR03901">
    <property type="entry name" value="MYXO-CTERM"/>
    <property type="match status" value="1"/>
</dbReference>
<sequence>MDFLEVGKAFDAFAAGEYTFALVAYSAAGAEMGRSAIRVVVGEPGNDVPEPATLALAGLALFGVAAANRRRRH</sequence>
<keyword evidence="3" id="KW-1185">Reference proteome</keyword>
<evidence type="ECO:0000313" key="3">
    <source>
        <dbReference type="Proteomes" id="UP000802098"/>
    </source>
</evidence>
<gene>
    <name evidence="2" type="ORF">G7087_07075</name>
</gene>
<dbReference type="Proteomes" id="UP000802098">
    <property type="component" value="Unassembled WGS sequence"/>
</dbReference>
<comment type="caution">
    <text evidence="2">The sequence shown here is derived from an EMBL/GenBank/DDBJ whole genome shotgun (WGS) entry which is preliminary data.</text>
</comment>
<proteinExistence type="predicted"/>
<dbReference type="EMBL" id="JAAOCD010000002">
    <property type="protein sequence ID" value="NHK98136.1"/>
    <property type="molecule type" value="Genomic_DNA"/>
</dbReference>
<name>A0ABX0HSV0_9BURK</name>
<dbReference type="NCBIfam" id="TIGR02595">
    <property type="entry name" value="PEP_CTERM"/>
    <property type="match status" value="1"/>
</dbReference>
<feature type="domain" description="Ice-binding protein C-terminal" evidence="1">
    <location>
        <begin position="47"/>
        <end position="70"/>
    </location>
</feature>
<reference evidence="2 3" key="1">
    <citation type="submission" date="2020-03" db="EMBL/GenBank/DDBJ databases">
        <title>Rubrivivax benzoatilyticus JA2 (sequenced after 10 years sub-culturing).</title>
        <authorList>
            <person name="Gupta D."/>
            <person name="Chintalapati S."/>
            <person name="Chintalapati V.R."/>
        </authorList>
    </citation>
    <scope>NUCLEOTIDE SEQUENCE [LARGE SCALE GENOMIC DNA]</scope>
    <source>
        <strain evidence="2 3">JA2-Mal</strain>
    </source>
</reference>
<dbReference type="InterPro" id="IPR024038">
    <property type="entry name" value="MYXO-CTERM"/>
</dbReference>
<evidence type="ECO:0000259" key="1">
    <source>
        <dbReference type="Pfam" id="PF07589"/>
    </source>
</evidence>
<dbReference type="Pfam" id="PF07589">
    <property type="entry name" value="PEP-CTERM"/>
    <property type="match status" value="1"/>
</dbReference>
<evidence type="ECO:0000313" key="2">
    <source>
        <dbReference type="EMBL" id="NHK98136.1"/>
    </source>
</evidence>
<dbReference type="InterPro" id="IPR013424">
    <property type="entry name" value="Ice-binding_C"/>
</dbReference>